<protein>
    <submittedName>
        <fullName evidence="1">DUF3090 domain-containing protein</fullName>
    </submittedName>
</protein>
<dbReference type="RefSeq" id="WP_159899221.1">
    <property type="nucleotide sequence ID" value="NZ_BAABFX010000009.1"/>
</dbReference>
<proteinExistence type="predicted"/>
<evidence type="ECO:0000313" key="2">
    <source>
        <dbReference type="Proteomes" id="UP001500390"/>
    </source>
</evidence>
<reference evidence="2" key="1">
    <citation type="journal article" date="2019" name="Int. J. Syst. Evol. Microbiol.">
        <title>The Global Catalogue of Microorganisms (GCM) 10K type strain sequencing project: providing services to taxonomists for standard genome sequencing and annotation.</title>
        <authorList>
            <consortium name="The Broad Institute Genomics Platform"/>
            <consortium name="The Broad Institute Genome Sequencing Center for Infectious Disease"/>
            <person name="Wu L."/>
            <person name="Ma J."/>
        </authorList>
    </citation>
    <scope>NUCLEOTIDE SEQUENCE [LARGE SCALE GENOMIC DNA]</scope>
    <source>
        <strain evidence="2">JCM 17738</strain>
    </source>
</reference>
<dbReference type="Proteomes" id="UP001500390">
    <property type="component" value="Unassembled WGS sequence"/>
</dbReference>
<organism evidence="1 2">
    <name type="scientific">Ornithinibacter aureus</name>
    <dbReference type="NCBI Taxonomy" id="622664"/>
    <lineage>
        <taxon>Bacteria</taxon>
        <taxon>Bacillati</taxon>
        <taxon>Actinomycetota</taxon>
        <taxon>Actinomycetes</taxon>
        <taxon>Micrococcales</taxon>
        <taxon>Intrasporangiaceae</taxon>
        <taxon>Ornithinibacter</taxon>
    </lineage>
</organism>
<comment type="caution">
    <text evidence="1">The sequence shown here is derived from an EMBL/GenBank/DDBJ whole genome shotgun (WGS) entry which is preliminary data.</text>
</comment>
<evidence type="ECO:0000313" key="1">
    <source>
        <dbReference type="EMBL" id="GAA4387959.1"/>
    </source>
</evidence>
<dbReference type="Pfam" id="PF11290">
    <property type="entry name" value="DUF3090"/>
    <property type="match status" value="1"/>
</dbReference>
<gene>
    <name evidence="1" type="ORF">GCM10023153_02790</name>
</gene>
<sequence>MPTTVFDPPERFVAGTVGPPGGRTFFLQARGEGRLYSVSLEKVQVSVLADRINDVLDEQAEGLATEPFGDGDVDPLDTPIEDEFRVDTLSLAWDPNRRVIIIECHDQDPAELEGLDTTELEELSGLEPLVDQQVTSLRVVLTPVQARAFARRSARLVSAGRPACPFCGQPLDPTGHICPRANGYRR</sequence>
<dbReference type="EMBL" id="BAABFX010000009">
    <property type="protein sequence ID" value="GAA4387959.1"/>
    <property type="molecule type" value="Genomic_DNA"/>
</dbReference>
<dbReference type="NCBIfam" id="TIGR03847">
    <property type="entry name" value="conserved hypothetical protein"/>
    <property type="match status" value="1"/>
</dbReference>
<dbReference type="InterPro" id="IPR021441">
    <property type="entry name" value="DUF3090"/>
</dbReference>
<accession>A0ABP8JBJ4</accession>
<name>A0ABP8JBJ4_9MICO</name>
<keyword evidence="2" id="KW-1185">Reference proteome</keyword>